<sequence length="619" mass="67955">MPAAQQRRTAAAAAAADSAPGANSNTTTDYATHVTGSTTTSPARSRAQTPRYVDNPPPYSSKTATTTAVSTAISTEPIIHPSVTADHHHHHQLLRAVTQSSGPVASSSGQIQSTSVLRPRVAVVLGISTPWQILLYISRLGSIVPGLWLGLPCVLRLVYMIFSILVTNHVVVGNGQHGFSFGRLSKPSSAVSCTSPPSAPTTEVPPTRIPTTGFDIPFETSLRITETLLATIWCVASSYLSFFFTDCLMSRWLLNYTPQATIVRLLAISALNGWCTWGVLYLTGGSEDPRLLLPGWIVISTVRVPLPLPSCHQPDRPLDPHPPLPPNPTQNQHPQGNPRLHLSLLHRLLHLHGRPPRPAALQPHRLSRHPARHFSVAGLGGHHGAGAQDYGVWECDEGSLTRLFRFVLFRALFEGVILDLVKLPFLFSFSVSFFCFFFLFLFSVSFSVFSGLEFYTYPYFKIGIVETVKWGNGSGKCGSIGVMVIFRSCSHAKNMVIIPFGLIRFDGSKSSVTTATCIRLKQTTTQSLRAQLVDRCSVHISNQAYQDSHGTSLSQLMIPLPQDRRFHNERLASCIVPEILKTTRNRLPKRTTICIAQKNRAFPSQKPPATMLLREKGRP</sequence>
<feature type="transmembrane region" description="Helical" evidence="2">
    <location>
        <begin position="265"/>
        <end position="283"/>
    </location>
</feature>
<dbReference type="PANTHER" id="PTHR28147:SF1">
    <property type="entry name" value="N-GLYCOSYLATION PROTEIN EOS1"/>
    <property type="match status" value="1"/>
</dbReference>
<feature type="region of interest" description="Disordered" evidence="1">
    <location>
        <begin position="1"/>
        <end position="64"/>
    </location>
</feature>
<proteinExistence type="predicted"/>
<feature type="transmembrane region" description="Helical" evidence="2">
    <location>
        <begin position="121"/>
        <end position="141"/>
    </location>
</feature>
<dbReference type="Pfam" id="PF12326">
    <property type="entry name" value="EOS1"/>
    <property type="match status" value="1"/>
</dbReference>
<feature type="transmembrane region" description="Helical" evidence="2">
    <location>
        <begin position="431"/>
        <end position="452"/>
    </location>
</feature>
<accession>W6SQX2</accession>
<dbReference type="VEuPathDB" id="FungiDB:PODANS_1_20400"/>
<reference evidence="3" key="1">
    <citation type="submission" date="2014-01" db="EMBL/GenBank/DDBJ databases">
        <title>Structure and role of the region surrounding the mating type of Podospora anserina.</title>
        <authorList>
            <person name="Grognet P."/>
            <person name="Bidard F."/>
            <person name="Kuchly C."/>
            <person name="Chan Ho Tong L."/>
            <person name="Coppin E."/>
            <person name="Ait Benkhali J."/>
            <person name="Couloux A."/>
            <person name="Wincker P."/>
            <person name="Debuchy R."/>
            <person name="Silar P."/>
        </authorList>
    </citation>
    <scope>NUCLEOTIDE SEQUENCE</scope>
    <source>
        <strain evidence="3">S mat-</strain>
    </source>
</reference>
<evidence type="ECO:0000256" key="1">
    <source>
        <dbReference type="SAM" id="MobiDB-lite"/>
    </source>
</evidence>
<feature type="compositionally biased region" description="Low complexity" evidence="1">
    <location>
        <begin position="1"/>
        <end position="16"/>
    </location>
</feature>
<evidence type="ECO:0000313" key="3">
    <source>
        <dbReference type="EMBL" id="CDN29957.1"/>
    </source>
</evidence>
<name>W6SQX2_PODAS</name>
<keyword evidence="2" id="KW-0472">Membrane</keyword>
<feature type="transmembrane region" description="Helical" evidence="2">
    <location>
        <begin position="147"/>
        <end position="166"/>
    </location>
</feature>
<dbReference type="PANTHER" id="PTHR28147">
    <property type="entry name" value="N-GLYCOSYLATION PROTEIN EOS1"/>
    <property type="match status" value="1"/>
</dbReference>
<dbReference type="GO" id="GO:0006487">
    <property type="term" value="P:protein N-linked glycosylation"/>
    <property type="evidence" value="ECO:0007669"/>
    <property type="project" value="TreeGrafter"/>
</dbReference>
<dbReference type="InterPro" id="IPR021100">
    <property type="entry name" value="N-glycosylation_EOS1"/>
</dbReference>
<keyword evidence="2" id="KW-1133">Transmembrane helix</keyword>
<dbReference type="GO" id="GO:0005789">
    <property type="term" value="C:endoplasmic reticulum membrane"/>
    <property type="evidence" value="ECO:0007669"/>
    <property type="project" value="InterPro"/>
</dbReference>
<feature type="region of interest" description="Disordered" evidence="1">
    <location>
        <begin position="311"/>
        <end position="336"/>
    </location>
</feature>
<feature type="compositionally biased region" description="Polar residues" evidence="1">
    <location>
        <begin position="21"/>
        <end position="48"/>
    </location>
</feature>
<dbReference type="AlphaFoldDB" id="W6SQX2"/>
<organism evidence="3">
    <name type="scientific">Podospora anserina</name>
    <name type="common">Pleurage anserina</name>
    <dbReference type="NCBI Taxonomy" id="2587412"/>
    <lineage>
        <taxon>Eukaryota</taxon>
        <taxon>Fungi</taxon>
        <taxon>Dikarya</taxon>
        <taxon>Ascomycota</taxon>
        <taxon>Pezizomycotina</taxon>
        <taxon>Sordariomycetes</taxon>
        <taxon>Sordariomycetidae</taxon>
        <taxon>Sordariales</taxon>
        <taxon>Podosporaceae</taxon>
        <taxon>Podospora</taxon>
    </lineage>
</organism>
<dbReference type="GO" id="GO:0034599">
    <property type="term" value="P:cellular response to oxidative stress"/>
    <property type="evidence" value="ECO:0007669"/>
    <property type="project" value="InterPro"/>
</dbReference>
<protein>
    <submittedName>
        <fullName evidence="3">Uncharacterized protein</fullName>
    </submittedName>
</protein>
<keyword evidence="2" id="KW-0812">Transmembrane</keyword>
<feature type="transmembrane region" description="Helical" evidence="2">
    <location>
        <begin position="227"/>
        <end position="245"/>
    </location>
</feature>
<evidence type="ECO:0000256" key="2">
    <source>
        <dbReference type="SAM" id="Phobius"/>
    </source>
</evidence>
<dbReference type="EMBL" id="HG934340">
    <property type="protein sequence ID" value="CDN29957.1"/>
    <property type="molecule type" value="Genomic_DNA"/>
</dbReference>